<protein>
    <submittedName>
        <fullName evidence="1">Uncharacterized protein</fullName>
    </submittedName>
</protein>
<evidence type="ECO:0000313" key="1">
    <source>
        <dbReference type="EMBL" id="WOB45309.1"/>
    </source>
</evidence>
<name>A0AA97BE64_9CYAN</name>
<accession>A0AA97BE64</accession>
<gene>
    <name evidence="1" type="ORF">HNI00_20875</name>
</gene>
<sequence>MRDFCWVGRGGGADSVRGDGRFWRSHSHQITLQWAIAQELCYGSAIYDRVSNAAIETCSKPLP</sequence>
<dbReference type="AlphaFoldDB" id="A0AA97BE64"/>
<reference evidence="1" key="1">
    <citation type="submission" date="2020-05" db="EMBL/GenBank/DDBJ databases">
        <authorList>
            <person name="Zhu T."/>
            <person name="Keshari N."/>
            <person name="Lu X."/>
        </authorList>
    </citation>
    <scope>NUCLEOTIDE SEQUENCE</scope>
    <source>
        <strain evidence="1">NK1-22</strain>
    </source>
</reference>
<dbReference type="EMBL" id="CP053540">
    <property type="protein sequence ID" value="WOB45309.1"/>
    <property type="molecule type" value="Genomic_DNA"/>
</dbReference>
<dbReference type="RefSeq" id="WP_316789154.1">
    <property type="nucleotide sequence ID" value="NZ_CP053540.1"/>
</dbReference>
<organism evidence="1">
    <name type="scientific">Thermoleptolyngbya oregonensis NK1-22</name>
    <dbReference type="NCBI Taxonomy" id="2547457"/>
    <lineage>
        <taxon>Bacteria</taxon>
        <taxon>Bacillati</taxon>
        <taxon>Cyanobacteriota</taxon>
        <taxon>Cyanophyceae</taxon>
        <taxon>Oculatellales</taxon>
        <taxon>Oculatellaceae</taxon>
        <taxon>Thermoleptolyngbya</taxon>
    </lineage>
</organism>
<dbReference type="KEGG" id="tog:HNI00_20875"/>
<proteinExistence type="predicted"/>